<dbReference type="PANTHER" id="PTHR42983:SF1">
    <property type="entry name" value="IRON-MOLYBDENUM PROTEIN"/>
    <property type="match status" value="1"/>
</dbReference>
<reference evidence="2" key="1">
    <citation type="journal article" date="2020" name="mSystems">
        <title>Genome- and Community-Level Interaction Insights into Carbon Utilization and Element Cycling Functions of Hydrothermarchaeota in Hydrothermal Sediment.</title>
        <authorList>
            <person name="Zhou Z."/>
            <person name="Liu Y."/>
            <person name="Xu W."/>
            <person name="Pan J."/>
            <person name="Luo Z.H."/>
            <person name="Li M."/>
        </authorList>
    </citation>
    <scope>NUCLEOTIDE SEQUENCE [LARGE SCALE GENOMIC DNA]</scope>
    <source>
        <strain evidence="2">HyVt-533</strain>
    </source>
</reference>
<comment type="caution">
    <text evidence="2">The sequence shown here is derived from an EMBL/GenBank/DDBJ whole genome shotgun (WGS) entry which is preliminary data.</text>
</comment>
<sequence>MKIAVPLEGELVAEHFGHAPLFAIYEIDVEGVRKEILTPPPHEPGVIPRWLASLGVNCILCGMMGLRAATYFEEYGIKVVSGVPPAPADEVVAEFLAGRLKVSPQFCHHGGQAGGCGHGGGGCRH</sequence>
<feature type="domain" description="Dinitrogenase iron-molybdenum cofactor biosynthesis" evidence="1">
    <location>
        <begin position="9"/>
        <end position="96"/>
    </location>
</feature>
<dbReference type="Pfam" id="PF02579">
    <property type="entry name" value="Nitro_FeMo-Co"/>
    <property type="match status" value="1"/>
</dbReference>
<organism evidence="2">
    <name type="scientific">Thermodesulfatator atlanticus</name>
    <dbReference type="NCBI Taxonomy" id="501497"/>
    <lineage>
        <taxon>Bacteria</taxon>
        <taxon>Pseudomonadati</taxon>
        <taxon>Thermodesulfobacteriota</taxon>
        <taxon>Thermodesulfobacteria</taxon>
        <taxon>Thermodesulfobacteriales</taxon>
        <taxon>Thermodesulfatatoraceae</taxon>
        <taxon>Thermodesulfatator</taxon>
    </lineage>
</organism>
<dbReference type="CDD" id="cd00851">
    <property type="entry name" value="MTH1175"/>
    <property type="match status" value="1"/>
</dbReference>
<dbReference type="InterPro" id="IPR003731">
    <property type="entry name" value="Di-Nase_FeMo-co_biosynth"/>
</dbReference>
<dbReference type="PANTHER" id="PTHR42983">
    <property type="entry name" value="DINITROGENASE IRON-MOLYBDENUM COFACTOR PROTEIN-RELATED"/>
    <property type="match status" value="1"/>
</dbReference>
<dbReference type="AlphaFoldDB" id="A0A7V5U3A3"/>
<dbReference type="InterPro" id="IPR033913">
    <property type="entry name" value="MTH1175_dom"/>
</dbReference>
<dbReference type="InterPro" id="IPR036105">
    <property type="entry name" value="DiNase_FeMo-co_biosyn_sf"/>
</dbReference>
<dbReference type="Gene3D" id="3.30.420.130">
    <property type="entry name" value="Dinitrogenase iron-molybdenum cofactor biosynthesis domain"/>
    <property type="match status" value="1"/>
</dbReference>
<accession>A0A7V5U3A3</accession>
<name>A0A7V5U3A3_9BACT</name>
<protein>
    <submittedName>
        <fullName evidence="2">Dinitrogenase iron-molybdenum cofactor</fullName>
    </submittedName>
</protein>
<gene>
    <name evidence="2" type="ORF">ENJ96_08965</name>
</gene>
<evidence type="ECO:0000259" key="1">
    <source>
        <dbReference type="Pfam" id="PF02579"/>
    </source>
</evidence>
<dbReference type="SUPFAM" id="SSF53146">
    <property type="entry name" value="Nitrogenase accessory factor-like"/>
    <property type="match status" value="1"/>
</dbReference>
<evidence type="ECO:0000313" key="2">
    <source>
        <dbReference type="EMBL" id="HHI97964.1"/>
    </source>
</evidence>
<dbReference type="Proteomes" id="UP000886101">
    <property type="component" value="Unassembled WGS sequence"/>
</dbReference>
<dbReference type="EMBL" id="DROK01000266">
    <property type="protein sequence ID" value="HHI97964.1"/>
    <property type="molecule type" value="Genomic_DNA"/>
</dbReference>
<proteinExistence type="predicted"/>